<feature type="compositionally biased region" description="Basic and acidic residues" evidence="2">
    <location>
        <begin position="784"/>
        <end position="800"/>
    </location>
</feature>
<name>A0ABN7BF01_9HEMI</name>
<dbReference type="PANTHER" id="PTHR46535">
    <property type="entry name" value="NEDD4-BINDING PROTEIN 2"/>
    <property type="match status" value="1"/>
</dbReference>
<feature type="domain" description="Smr" evidence="3">
    <location>
        <begin position="1157"/>
        <end position="1234"/>
    </location>
</feature>
<dbReference type="PROSITE" id="PS50828">
    <property type="entry name" value="SMR"/>
    <property type="match status" value="1"/>
</dbReference>
<dbReference type="PROSITE" id="PS51140">
    <property type="entry name" value="CUE"/>
    <property type="match status" value="1"/>
</dbReference>
<dbReference type="InterPro" id="IPR027417">
    <property type="entry name" value="P-loop_NTPase"/>
</dbReference>
<gene>
    <name evidence="5" type="ORF">NTJ_14239</name>
</gene>
<dbReference type="Pfam" id="PF13671">
    <property type="entry name" value="AAA_33"/>
    <property type="match status" value="1"/>
</dbReference>
<evidence type="ECO:0000256" key="2">
    <source>
        <dbReference type="SAM" id="MobiDB-lite"/>
    </source>
</evidence>
<evidence type="ECO:0000256" key="1">
    <source>
        <dbReference type="SAM" id="Coils"/>
    </source>
</evidence>
<feature type="coiled-coil region" evidence="1">
    <location>
        <begin position="945"/>
        <end position="972"/>
    </location>
</feature>
<dbReference type="InterPro" id="IPR003892">
    <property type="entry name" value="CUE"/>
</dbReference>
<dbReference type="SUPFAM" id="SSF46934">
    <property type="entry name" value="UBA-like"/>
    <property type="match status" value="1"/>
</dbReference>
<feature type="region of interest" description="Disordered" evidence="2">
    <location>
        <begin position="784"/>
        <end position="815"/>
    </location>
</feature>
<evidence type="ECO:0000259" key="3">
    <source>
        <dbReference type="PROSITE" id="PS50828"/>
    </source>
</evidence>
<keyword evidence="1" id="KW-0175">Coiled coil</keyword>
<evidence type="ECO:0000313" key="6">
    <source>
        <dbReference type="Proteomes" id="UP001307889"/>
    </source>
</evidence>
<dbReference type="PANTHER" id="PTHR46535:SF1">
    <property type="entry name" value="NEDD4-BINDING PROTEIN 2"/>
    <property type="match status" value="1"/>
</dbReference>
<feature type="compositionally biased region" description="Polar residues" evidence="2">
    <location>
        <begin position="569"/>
        <end position="588"/>
    </location>
</feature>
<feature type="domain" description="CUE" evidence="4">
    <location>
        <begin position="729"/>
        <end position="772"/>
    </location>
</feature>
<dbReference type="InterPro" id="IPR052772">
    <property type="entry name" value="Endo/PolyKinase_Domain-Protein"/>
</dbReference>
<dbReference type="SMART" id="SM00463">
    <property type="entry name" value="SMR"/>
    <property type="match status" value="1"/>
</dbReference>
<keyword evidence="6" id="KW-1185">Reference proteome</keyword>
<feature type="region of interest" description="Disordered" evidence="2">
    <location>
        <begin position="59"/>
        <end position="126"/>
    </location>
</feature>
<dbReference type="Proteomes" id="UP001307889">
    <property type="component" value="Chromosome 12"/>
</dbReference>
<feature type="region of interest" description="Disordered" evidence="2">
    <location>
        <begin position="569"/>
        <end position="594"/>
    </location>
</feature>
<feature type="region of interest" description="Disordered" evidence="2">
    <location>
        <begin position="626"/>
        <end position="656"/>
    </location>
</feature>
<dbReference type="SUPFAM" id="SSF52540">
    <property type="entry name" value="P-loop containing nucleoside triphosphate hydrolases"/>
    <property type="match status" value="1"/>
</dbReference>
<protein>
    <recommendedName>
        <fullName evidence="7">Smr domain-containing protein</fullName>
    </recommendedName>
</protein>
<feature type="region of interest" description="Disordered" evidence="2">
    <location>
        <begin position="855"/>
        <end position="898"/>
    </location>
</feature>
<accession>A0ABN7BF01</accession>
<evidence type="ECO:0000313" key="5">
    <source>
        <dbReference type="EMBL" id="BET01423.1"/>
    </source>
</evidence>
<evidence type="ECO:0008006" key="7">
    <source>
        <dbReference type="Google" id="ProtNLM"/>
    </source>
</evidence>
<evidence type="ECO:0000259" key="4">
    <source>
        <dbReference type="PROSITE" id="PS51140"/>
    </source>
</evidence>
<feature type="region of interest" description="Disordered" evidence="2">
    <location>
        <begin position="1052"/>
        <end position="1073"/>
    </location>
</feature>
<dbReference type="InterPro" id="IPR009060">
    <property type="entry name" value="UBA-like_sf"/>
</dbReference>
<dbReference type="Gene3D" id="3.40.50.300">
    <property type="entry name" value="P-loop containing nucleotide triphosphate hydrolases"/>
    <property type="match status" value="1"/>
</dbReference>
<feature type="compositionally biased region" description="Polar residues" evidence="2">
    <location>
        <begin position="69"/>
        <end position="97"/>
    </location>
</feature>
<proteinExistence type="predicted"/>
<sequence length="1245" mass="139480">MADIDEETKENIIAGVQKIFPDVTDSSFFRIIFNSYDWDMETGLQAIKTLLEGRTPLKSDTLDNGAVADNNNDMRTGNSKQRQTSATRIVPLTSSGEESYAGRLGAIPKSSSSSDGSNKKSARNKKREKLVSTYLEVAKLRNPIERIAKYTEAGVKVVVIMRGCPGSGKTYLVQQLAHNLASLVPDALDTVDHHIFSADDFWVNPTLGKYLFNAEYLEYAHLWNQKLVRQASSEGRSPIFVDNTHTRMWEMKAVASIAVEYGYVVEILEPPTRWAFSEAELVKRNSHGVHKEAIRRMLERYEHGIKPKHLLTQYNLNYPPNLEPPQRWTVTFDAPASKAQKKIFNTRFHCASLDLILALKPGPADDAPAPVRKKTAEPVPAVRKEVRQPRCLLDLLSGDNQQLDGSMKTLAQPVLIPDKLTGNKVRDGSKNVPNATTAEETTKFGLAQNERTPSPADEVHDDETMVKLTSSRPPVENHHSDRSLEAFENINLNESNTRACDEYGNPITNEYVLVKPDGAIAFQKLHDSPPFMHLREFIAKGSSAKIQRNVIESTGNRLAAVFSKLMQPSENENASRRGSNQASDSCGSPTVDRGLASVNAKTDGIWNSPNADVTTSDSRVQNPLATWTENASSDVPSSTRSDSPKEQRFLATRPSSYRANMNDAPCNTNFEDFNNLARANAGLLYGRNIITACADRFKIGTTLPKFDAIKAIATHDKSSMTHSENPIVETDSGVQLLAKMFPNASVECLEELLEKCNNDVDWTASLILDSGLEVSENFVATDDLKFSTKPPNEETPSKMEVDDDPVVRTSSRKPKKNKIAEIEELVKMARELEGNFVLGDDHYSERLRKVRETKFGIQTSSSNQAQNDIDSDDSDDLPREASPAPSFDSQESDDQDDEDKMDLIVSKHFVSQLSDQFGSAPNLYGNELIVKLPVNLARQLYSYALDAISQQMEEEQIAIDQLIKEDEQYARQLQDQCRQDPCDFQEILDHEFALRTHKKEYEQSAKQPTIAGKLSLRLLSERFPTMDPSSLYKVLADTNQSLSEATNLLSLAGHDPVDVPPTSSTTDDSPETYHDADYEMSRAECIRQANAYHEVAEKLNETKKEYYNKARMYHDSGNHAVAQFYSEMFAWYTERIKESNVMAARSMLMGNEKATTLDLHFLNVPDAIRVFDLFIDNCIRRLSTRKREIFIITGRGLHSLNGRSKIKPAIILRLRQRGLKYSEINPGMLKTAITKSSCESYRLLN</sequence>
<dbReference type="EMBL" id="AP028920">
    <property type="protein sequence ID" value="BET01423.1"/>
    <property type="molecule type" value="Genomic_DNA"/>
</dbReference>
<dbReference type="CDD" id="cd14279">
    <property type="entry name" value="CUE"/>
    <property type="match status" value="1"/>
</dbReference>
<reference evidence="5 6" key="1">
    <citation type="submission" date="2023-09" db="EMBL/GenBank/DDBJ databases">
        <title>Nesidiocoris tenuis whole genome shotgun sequence.</title>
        <authorList>
            <person name="Shibata T."/>
            <person name="Shimoda M."/>
            <person name="Kobayashi T."/>
            <person name="Uehara T."/>
        </authorList>
    </citation>
    <scope>NUCLEOTIDE SEQUENCE [LARGE SCALE GENOMIC DNA]</scope>
    <source>
        <strain evidence="5 6">Japan</strain>
    </source>
</reference>
<dbReference type="InterPro" id="IPR036063">
    <property type="entry name" value="Smr_dom_sf"/>
</dbReference>
<dbReference type="InterPro" id="IPR002625">
    <property type="entry name" value="Smr_dom"/>
</dbReference>
<dbReference type="SUPFAM" id="SSF160443">
    <property type="entry name" value="SMR domain-like"/>
    <property type="match status" value="1"/>
</dbReference>
<dbReference type="Gene3D" id="3.30.1370.110">
    <property type="match status" value="1"/>
</dbReference>
<feature type="compositionally biased region" description="Low complexity" evidence="2">
    <location>
        <begin position="632"/>
        <end position="641"/>
    </location>
</feature>
<organism evidence="5 6">
    <name type="scientific">Nesidiocoris tenuis</name>
    <dbReference type="NCBI Taxonomy" id="355587"/>
    <lineage>
        <taxon>Eukaryota</taxon>
        <taxon>Metazoa</taxon>
        <taxon>Ecdysozoa</taxon>
        <taxon>Arthropoda</taxon>
        <taxon>Hexapoda</taxon>
        <taxon>Insecta</taxon>
        <taxon>Pterygota</taxon>
        <taxon>Neoptera</taxon>
        <taxon>Paraneoptera</taxon>
        <taxon>Hemiptera</taxon>
        <taxon>Heteroptera</taxon>
        <taxon>Panheteroptera</taxon>
        <taxon>Cimicomorpha</taxon>
        <taxon>Miridae</taxon>
        <taxon>Dicyphina</taxon>
        <taxon>Nesidiocoris</taxon>
    </lineage>
</organism>
<feature type="region of interest" description="Disordered" evidence="2">
    <location>
        <begin position="421"/>
        <end position="442"/>
    </location>
</feature>